<dbReference type="STRING" id="1408254.T458_26955"/>
<dbReference type="HOGENOM" id="CLU_1737065_0_0_9"/>
<dbReference type="PATRIC" id="fig|1408254.3.peg.5230"/>
<dbReference type="AlphaFoldDB" id="V6M1K5"/>
<sequence length="150" mass="16769">MQDGKIVPEYEGEKVSRLSVIRRYAEGKRHVVNGLFKGVYVENGAVATSWPAPIPYFVVVGQESEEMCYCAKEVDQYSGACIVTDGKTNKNVMPIEIYGMMTNMTVKELTSSARAIDAALEELGNHNEGEPVVNKLLSLFISLHRFRFME</sequence>
<evidence type="ECO:0000259" key="1">
    <source>
        <dbReference type="Pfam" id="PF13382"/>
    </source>
</evidence>
<accession>V6M1K5</accession>
<feature type="domain" description="Adenine deaminase C-terminal" evidence="1">
    <location>
        <begin position="2"/>
        <end position="131"/>
    </location>
</feature>
<comment type="caution">
    <text evidence="2">The sequence shown here is derived from an EMBL/GenBank/DDBJ whole genome shotgun (WGS) entry which is preliminary data.</text>
</comment>
<protein>
    <recommendedName>
        <fullName evidence="1">Adenine deaminase C-terminal domain-containing protein</fullName>
    </recommendedName>
</protein>
<dbReference type="RefSeq" id="WP_023559117.1">
    <property type="nucleotide sequence ID" value="NZ_KI629786.1"/>
</dbReference>
<dbReference type="InterPro" id="IPR026912">
    <property type="entry name" value="Adenine_deam_C"/>
</dbReference>
<dbReference type="EMBL" id="AYJU01000018">
    <property type="protein sequence ID" value="EST52227.1"/>
    <property type="molecule type" value="Genomic_DNA"/>
</dbReference>
<dbReference type="Proteomes" id="UP000017973">
    <property type="component" value="Unassembled WGS sequence"/>
</dbReference>
<dbReference type="Pfam" id="PF13382">
    <property type="entry name" value="Adenine_deam_C"/>
    <property type="match status" value="1"/>
</dbReference>
<dbReference type="OrthoDB" id="9797498at2"/>
<gene>
    <name evidence="2" type="ORF">T458_26955</name>
</gene>
<dbReference type="eggNOG" id="COG1001">
    <property type="taxonomic scope" value="Bacteria"/>
</dbReference>
<organism evidence="2 3">
    <name type="scientific">Brevibacillus panacihumi W25</name>
    <dbReference type="NCBI Taxonomy" id="1408254"/>
    <lineage>
        <taxon>Bacteria</taxon>
        <taxon>Bacillati</taxon>
        <taxon>Bacillota</taxon>
        <taxon>Bacilli</taxon>
        <taxon>Bacillales</taxon>
        <taxon>Paenibacillaceae</taxon>
        <taxon>Brevibacillus</taxon>
    </lineage>
</organism>
<proteinExistence type="predicted"/>
<reference evidence="2 3" key="1">
    <citation type="journal article" date="2014" name="Genome Announc.">
        <title>Draft Genome Sequence of Brevibacillus panacihumi Strain W25, a Halotolerant Hydrocarbon-Degrading Bacterium.</title>
        <authorList>
            <person name="Wang X."/>
            <person name="Jin D."/>
            <person name="Zhou L."/>
            <person name="Wu L."/>
            <person name="An W."/>
            <person name="Chen Y."/>
            <person name="Zhao L."/>
        </authorList>
    </citation>
    <scope>NUCLEOTIDE SEQUENCE [LARGE SCALE GENOMIC DNA]</scope>
    <source>
        <strain evidence="2 3">W25</strain>
    </source>
</reference>
<keyword evidence="3" id="KW-1185">Reference proteome</keyword>
<name>V6M1K5_9BACL</name>
<evidence type="ECO:0000313" key="2">
    <source>
        <dbReference type="EMBL" id="EST52227.1"/>
    </source>
</evidence>
<evidence type="ECO:0000313" key="3">
    <source>
        <dbReference type="Proteomes" id="UP000017973"/>
    </source>
</evidence>